<evidence type="ECO:0000256" key="2">
    <source>
        <dbReference type="SAM" id="MobiDB-lite"/>
    </source>
</evidence>
<dbReference type="InterPro" id="IPR045290">
    <property type="entry name" value="MOC1-like"/>
</dbReference>
<evidence type="ECO:0000256" key="1">
    <source>
        <dbReference type="SAM" id="Coils"/>
    </source>
</evidence>
<comment type="caution">
    <text evidence="3">The sequence shown here is derived from an EMBL/GenBank/DDBJ whole genome shotgun (WGS) entry which is preliminary data.</text>
</comment>
<organism evidence="3 4">
    <name type="scientific">Volvox africanus</name>
    <dbReference type="NCBI Taxonomy" id="51714"/>
    <lineage>
        <taxon>Eukaryota</taxon>
        <taxon>Viridiplantae</taxon>
        <taxon>Chlorophyta</taxon>
        <taxon>core chlorophytes</taxon>
        <taxon>Chlorophyceae</taxon>
        <taxon>CS clade</taxon>
        <taxon>Chlamydomonadales</taxon>
        <taxon>Volvocaceae</taxon>
        <taxon>Volvox</taxon>
    </lineage>
</organism>
<keyword evidence="1" id="KW-0175">Coiled coil</keyword>
<dbReference type="Proteomes" id="UP001165090">
    <property type="component" value="Unassembled WGS sequence"/>
</dbReference>
<feature type="region of interest" description="Disordered" evidence="2">
    <location>
        <begin position="749"/>
        <end position="783"/>
    </location>
</feature>
<dbReference type="EMBL" id="BSDZ01000004">
    <property type="protein sequence ID" value="GLI59809.1"/>
    <property type="molecule type" value="Genomic_DNA"/>
</dbReference>
<feature type="coiled-coil region" evidence="1">
    <location>
        <begin position="640"/>
        <end position="667"/>
    </location>
</feature>
<evidence type="ECO:0000313" key="3">
    <source>
        <dbReference type="EMBL" id="GLI59809.1"/>
    </source>
</evidence>
<feature type="region of interest" description="Disordered" evidence="2">
    <location>
        <begin position="807"/>
        <end position="851"/>
    </location>
</feature>
<proteinExistence type="predicted"/>
<protein>
    <submittedName>
        <fullName evidence="3">Uncharacterized protein</fullName>
    </submittedName>
</protein>
<evidence type="ECO:0000313" key="4">
    <source>
        <dbReference type="Proteomes" id="UP001165090"/>
    </source>
</evidence>
<gene>
    <name evidence="3" type="ORF">VaNZ11_001775</name>
</gene>
<accession>A0ABQ5RRC8</accession>
<dbReference type="PANTHER" id="PTHR36015">
    <property type="entry name" value="HOLLIDAY JUNCTION RESOLVASE MOC1, CHLOROPLASTIC-RELATED"/>
    <property type="match status" value="1"/>
</dbReference>
<keyword evidence="4" id="KW-1185">Reference proteome</keyword>
<sequence length="851" mass="88089">MQATTQQALKWRWLSPSRIHAVFIAASPAFKSSAFVPPVSFTHLAGPAAWSGNFASPLAVSNKSNSCLASRPCTACRSSSNCPASYTGNSKHGLAWRRKSAIASLASAVSSHTVNIDNAVAVTPVRRPAAGTDGQTYPPECPTSTPVSDIVLDSGEKQDLLRHTPRVMVPTISHGAAYLPKATAGCFTGSPLLPARCGTGIGSITRALTKSAETVLSKQHHHRHRHHQHQDASTLAPAKLRQPALLAEVVNQLTVTAASTTASHSAAISLPTRHIVAAVDPDLNGALALIYWDVDPTPTASLRLPSPPPQTITSASSAVPGVTAGCSVGDTASSEPGTSFTSVPVILPAGQVGDADCMIAMPTLAGSAQGAAVSRGREAAVEIKDGDEGEERGGKEDKGEKRLTFSGGSNVAAAVWTHELKFPAPPAPPADPSLWTVRVWDMPVSAAELQKPTATGGISRRRLLHVAGARAMLASALASALPPPEEHRHVALYGYVEVPPILPGDGNISAYTSLWSTGAWLGLLTGMGFTVGSMPVRRWKQDMGLYGARSKDAGLALARVLFPRQARILKHKKNHGRADALLIAAWALGASLPPRLAGTLRRNHMTVDELLAEQPAVRLAWGPPRPPTPTDAYGNPLSPERDMMAEIEAAEARVDRLEEARAAKNVRRPRNKAAAAAAAAADADGNVTVVPAFTIMATSDTVRRPRRKKCAAAAAGAGGAAASTVAAGGEVEVAESGVMVAEYSSTGGSCMGGNEQKDVDTSGAKEAAPERKRKTKEAGRAPEAKALGAVDAAGEAAVAAWAGSSTYTSAPMGERKRGRGRPPKKVTVGEPADAAPPAGMALGVEASGNAL</sequence>
<reference evidence="3 4" key="1">
    <citation type="journal article" date="2023" name="IScience">
        <title>Expanded male sex-determining region conserved during the evolution of homothallism in the green alga Volvox.</title>
        <authorList>
            <person name="Yamamoto K."/>
            <person name="Matsuzaki R."/>
            <person name="Mahakham W."/>
            <person name="Heman W."/>
            <person name="Sekimoto H."/>
            <person name="Kawachi M."/>
            <person name="Minakuchi Y."/>
            <person name="Toyoda A."/>
            <person name="Nozaki H."/>
        </authorList>
    </citation>
    <scope>NUCLEOTIDE SEQUENCE [LARGE SCALE GENOMIC DNA]</scope>
    <source>
        <strain evidence="3 4">NIES-4468</strain>
    </source>
</reference>
<feature type="region of interest" description="Disordered" evidence="2">
    <location>
        <begin position="380"/>
        <end position="402"/>
    </location>
</feature>
<name>A0ABQ5RRC8_9CHLO</name>
<dbReference type="PANTHER" id="PTHR36015:SF6">
    <property type="entry name" value="HOLLIDAY JUNCTION RESOLVASE MOC1, CHLOROPLASTIC-RELATED"/>
    <property type="match status" value="1"/>
</dbReference>